<name>A0A0E9Q3Z7_ANGAN</name>
<dbReference type="EMBL" id="GBXM01096951">
    <property type="protein sequence ID" value="JAH11626.1"/>
    <property type="molecule type" value="Transcribed_RNA"/>
</dbReference>
<organism evidence="1">
    <name type="scientific">Anguilla anguilla</name>
    <name type="common">European freshwater eel</name>
    <name type="synonym">Muraena anguilla</name>
    <dbReference type="NCBI Taxonomy" id="7936"/>
    <lineage>
        <taxon>Eukaryota</taxon>
        <taxon>Metazoa</taxon>
        <taxon>Chordata</taxon>
        <taxon>Craniata</taxon>
        <taxon>Vertebrata</taxon>
        <taxon>Euteleostomi</taxon>
        <taxon>Actinopterygii</taxon>
        <taxon>Neopterygii</taxon>
        <taxon>Teleostei</taxon>
        <taxon>Anguilliformes</taxon>
        <taxon>Anguillidae</taxon>
        <taxon>Anguilla</taxon>
    </lineage>
</organism>
<evidence type="ECO:0000313" key="1">
    <source>
        <dbReference type="EMBL" id="JAH11626.1"/>
    </source>
</evidence>
<accession>A0A0E9Q3Z7</accession>
<sequence length="23" mass="2713">MEIKRTTLAGYLVTFFLVRTYSC</sequence>
<reference evidence="1" key="2">
    <citation type="journal article" date="2015" name="Fish Shellfish Immunol.">
        <title>Early steps in the European eel (Anguilla anguilla)-Vibrio vulnificus interaction in the gills: Role of the RtxA13 toxin.</title>
        <authorList>
            <person name="Callol A."/>
            <person name="Pajuelo D."/>
            <person name="Ebbesson L."/>
            <person name="Teles M."/>
            <person name="MacKenzie S."/>
            <person name="Amaro C."/>
        </authorList>
    </citation>
    <scope>NUCLEOTIDE SEQUENCE</scope>
</reference>
<protein>
    <submittedName>
        <fullName evidence="1">Uncharacterized protein</fullName>
    </submittedName>
</protein>
<reference evidence="1" key="1">
    <citation type="submission" date="2014-11" db="EMBL/GenBank/DDBJ databases">
        <authorList>
            <person name="Amaro Gonzalez C."/>
        </authorList>
    </citation>
    <scope>NUCLEOTIDE SEQUENCE</scope>
</reference>
<dbReference type="AlphaFoldDB" id="A0A0E9Q3Z7"/>
<proteinExistence type="predicted"/>